<comment type="similarity">
    <text evidence="2">Belongs to the complex I 24 kDa subunit family.</text>
</comment>
<dbReference type="InterPro" id="IPR042128">
    <property type="entry name" value="NuoE_dom"/>
</dbReference>
<dbReference type="Gene3D" id="3.40.50.11540">
    <property type="entry name" value="NADH-ubiquinone oxidoreductase 51kDa subunit"/>
    <property type="match status" value="1"/>
</dbReference>
<dbReference type="InterPro" id="IPR017896">
    <property type="entry name" value="4Fe4S_Fe-S-bd"/>
</dbReference>
<dbReference type="GO" id="GO:0046872">
    <property type="term" value="F:metal ion binding"/>
    <property type="evidence" value="ECO:0007669"/>
    <property type="project" value="UniProtKB-KW"/>
</dbReference>
<dbReference type="EMBL" id="SNRX01000150">
    <property type="protein sequence ID" value="KAA6300070.1"/>
    <property type="molecule type" value="Genomic_DNA"/>
</dbReference>
<dbReference type="FunFam" id="1.20.1440.230:FF:000001">
    <property type="entry name" value="Mitochondrial NADH dehydrogenase flavoprotein 1"/>
    <property type="match status" value="1"/>
</dbReference>
<sequence length="801" mass="87865">MACNCVINPAEIIQLTIERADAIIDKIGKERSTIIPLLQALQAEFNYLPYDAIERVYERTEIDRAQLISVSTFYSQFRHVPLGKHLIKVCTGTACHVKGASNVYDAFIRQLEIGEGGTTTKDKSFSVEKIACLGCCTLAPVVQIDEKIYGHVMPGRVDEVIADFLELQQSKEKEETKQSQQQISGEVRLGMGSCCMASGSADIYRELKTASSQLGIEITIKPVGCVGVCNKVPLIDVVRPDGSIVRYPNVKAIEIKEILHHHFQPAGYLKRIKNTVLGHIDTFHTDITWDNVIWKTENERTGIINSFLYNQKHISTEGYGVLTPLNIDEYCTHSGFDALKKALTTHSCRDIVDMVSKSGLRGRGGGGFLTGKKWEIVAANQSNHKYMICNGDEGDPGAFMDRMMLESYPFRIIEGVLIAAYAVGADKGIFYIRAEYPLAVTRIKRAIELARERGLIGQNIAGSDFSFDITVFEGAGAFVCGEETALIASIEGDRGFPKQRPPYPAVQGLNALPTLVNNVETLSQIPYIVKHGAENYCRVGTEKSKGTKVFALAGKINHGGLIEVPMGITLNQIIEDIGGGVENGQKLKAVQIGGPSGGCIPAELCSMQVDFDAFNQLGAMMGSGGLVVLSESDCMVDVARYFLSFTCDQSCGKCAFCRVGTRRMLDLLEKICSGKAEMADIDLLEELALNIKNASLCGLGKTAPNPVLTTLKYFRHEYEEHVKGVCKTGTCKDMVKYKVTEDCVGCTKCSKACPIDAIPYTPYQIHSIETEKCVLCGLCIEECSFDAIRKVQKLEHENIHK</sequence>
<feature type="domain" description="4Fe-4S ferredoxin-type" evidence="9">
    <location>
        <begin position="764"/>
        <end position="793"/>
    </location>
</feature>
<dbReference type="SMART" id="SM00928">
    <property type="entry name" value="NADH_4Fe-4S"/>
    <property type="match status" value="1"/>
</dbReference>
<evidence type="ECO:0000256" key="5">
    <source>
        <dbReference type="ARBA" id="ARBA00022723"/>
    </source>
</evidence>
<dbReference type="GO" id="GO:0051539">
    <property type="term" value="F:4 iron, 4 sulfur cluster binding"/>
    <property type="evidence" value="ECO:0007669"/>
    <property type="project" value="UniProtKB-KW"/>
</dbReference>
<dbReference type="Pfam" id="PF01257">
    <property type="entry name" value="2Fe-2S_thioredx"/>
    <property type="match status" value="1"/>
</dbReference>
<dbReference type="Gene3D" id="1.10.10.1590">
    <property type="entry name" value="NADH-quinone oxidoreductase subunit E"/>
    <property type="match status" value="1"/>
</dbReference>
<evidence type="ECO:0000256" key="6">
    <source>
        <dbReference type="ARBA" id="ARBA00023004"/>
    </source>
</evidence>
<evidence type="ECO:0000256" key="1">
    <source>
        <dbReference type="ARBA" id="ARBA00007523"/>
    </source>
</evidence>
<organism evidence="10 11">
    <name type="scientific">Candidatus Ordinivivax streblomastigis</name>
    <dbReference type="NCBI Taxonomy" id="2540710"/>
    <lineage>
        <taxon>Bacteria</taxon>
        <taxon>Pseudomonadati</taxon>
        <taxon>Bacteroidota</taxon>
        <taxon>Bacteroidia</taxon>
        <taxon>Bacteroidales</taxon>
        <taxon>Candidatus Ordinivivax</taxon>
    </lineage>
</organism>
<dbReference type="InterPro" id="IPR019575">
    <property type="entry name" value="Nuop51_4Fe4S-bd"/>
</dbReference>
<dbReference type="Gene3D" id="1.20.1440.230">
    <property type="entry name" value="NADH-ubiquinone oxidoreductase 51kDa subunit, iron-sulphur binding domain"/>
    <property type="match status" value="1"/>
</dbReference>
<feature type="domain" description="4Fe-4S ferredoxin-type" evidence="9">
    <location>
        <begin position="735"/>
        <end position="763"/>
    </location>
</feature>
<dbReference type="InterPro" id="IPR017900">
    <property type="entry name" value="4Fe4S_Fe_S_CS"/>
</dbReference>
<dbReference type="CDD" id="cd03064">
    <property type="entry name" value="TRX_Fd_NuoE"/>
    <property type="match status" value="1"/>
</dbReference>
<dbReference type="SUPFAM" id="SSF140490">
    <property type="entry name" value="Nqo1C-terminal domain-like"/>
    <property type="match status" value="1"/>
</dbReference>
<keyword evidence="4" id="KW-0001">2Fe-2S</keyword>
<dbReference type="Gene3D" id="6.10.250.1450">
    <property type="match status" value="1"/>
</dbReference>
<dbReference type="FunFam" id="3.40.50.11540:FF:000001">
    <property type="entry name" value="NADH dehydrogenase [ubiquinone] flavoprotein 1, mitochondrial"/>
    <property type="match status" value="1"/>
</dbReference>
<dbReference type="GO" id="GO:0050583">
    <property type="term" value="F:hydrogen dehydrogenase (NADP+) activity"/>
    <property type="evidence" value="ECO:0007669"/>
    <property type="project" value="UniProtKB-EC"/>
</dbReference>
<dbReference type="InterPro" id="IPR041921">
    <property type="entry name" value="NuoE_N"/>
</dbReference>
<reference evidence="10 11" key="1">
    <citation type="submission" date="2019-03" db="EMBL/GenBank/DDBJ databases">
        <title>Single cell metagenomics reveals metabolic interactions within the superorganism composed of flagellate Streblomastix strix and complex community of Bacteroidetes bacteria on its surface.</title>
        <authorList>
            <person name="Treitli S.C."/>
            <person name="Kolisko M."/>
            <person name="Husnik F."/>
            <person name="Keeling P."/>
            <person name="Hampl V."/>
        </authorList>
    </citation>
    <scope>NUCLEOTIDE SEQUENCE [LARGE SCALE GENOMIC DNA]</scope>
    <source>
        <strain evidence="10">St1</strain>
    </source>
</reference>
<keyword evidence="10" id="KW-0560">Oxidoreductase</keyword>
<evidence type="ECO:0000256" key="3">
    <source>
        <dbReference type="ARBA" id="ARBA00022485"/>
    </source>
</evidence>
<dbReference type="SUPFAM" id="SSF54862">
    <property type="entry name" value="4Fe-4S ferredoxins"/>
    <property type="match status" value="1"/>
</dbReference>
<dbReference type="AlphaFoldDB" id="A0A5M8NTF6"/>
<dbReference type="EC" id="1.12.1.3" evidence="10"/>
<dbReference type="SUPFAM" id="SSF142984">
    <property type="entry name" value="Nqo1 middle domain-like"/>
    <property type="match status" value="1"/>
</dbReference>
<dbReference type="PANTHER" id="PTHR43578:SF3">
    <property type="entry name" value="NADH-QUINONE OXIDOREDUCTASE SUBUNIT F"/>
    <property type="match status" value="1"/>
</dbReference>
<dbReference type="PROSITE" id="PS51379">
    <property type="entry name" value="4FE4S_FER_2"/>
    <property type="match status" value="2"/>
</dbReference>
<protein>
    <submittedName>
        <fullName evidence="10">NADP-reducing hydrogenase subunit HndC</fullName>
        <ecNumber evidence="10">1.12.1.3</ecNumber>
    </submittedName>
</protein>
<dbReference type="InterPro" id="IPR037225">
    <property type="entry name" value="Nuo51_FMN-bd_sf"/>
</dbReference>
<dbReference type="SUPFAM" id="SSF142019">
    <property type="entry name" value="Nqo1 FMN-binding domain-like"/>
    <property type="match status" value="1"/>
</dbReference>
<dbReference type="PROSITE" id="PS01099">
    <property type="entry name" value="COMPLEX1_24K"/>
    <property type="match status" value="1"/>
</dbReference>
<dbReference type="Gene3D" id="3.40.30.10">
    <property type="entry name" value="Glutaredoxin"/>
    <property type="match status" value="2"/>
</dbReference>
<dbReference type="Pfam" id="PF01512">
    <property type="entry name" value="Complex1_51K"/>
    <property type="match status" value="1"/>
</dbReference>
<comment type="similarity">
    <text evidence="1">Belongs to the complex I 51 kDa subunit family.</text>
</comment>
<dbReference type="Pfam" id="PF10589">
    <property type="entry name" value="NADH_4Fe-4S"/>
    <property type="match status" value="1"/>
</dbReference>
<dbReference type="PANTHER" id="PTHR43578">
    <property type="entry name" value="NADH-QUINONE OXIDOREDUCTASE SUBUNIT F"/>
    <property type="match status" value="1"/>
</dbReference>
<keyword evidence="3" id="KW-0004">4Fe-4S</keyword>
<dbReference type="InterPro" id="IPR002023">
    <property type="entry name" value="NuoE-like"/>
</dbReference>
<comment type="caution">
    <text evidence="10">The sequence shown here is derived from an EMBL/GenBank/DDBJ whole genome shotgun (WGS) entry which is preliminary data.</text>
</comment>
<evidence type="ECO:0000256" key="7">
    <source>
        <dbReference type="ARBA" id="ARBA00023014"/>
    </source>
</evidence>
<name>A0A5M8NTF6_9BACT</name>
<dbReference type="SUPFAM" id="SSF52833">
    <property type="entry name" value="Thioredoxin-like"/>
    <property type="match status" value="2"/>
</dbReference>
<evidence type="ECO:0000313" key="11">
    <source>
        <dbReference type="Proteomes" id="UP000324575"/>
    </source>
</evidence>
<evidence type="ECO:0000256" key="2">
    <source>
        <dbReference type="ARBA" id="ARBA00010643"/>
    </source>
</evidence>
<keyword evidence="5" id="KW-0479">Metal-binding</keyword>
<evidence type="ECO:0000256" key="4">
    <source>
        <dbReference type="ARBA" id="ARBA00022714"/>
    </source>
</evidence>
<dbReference type="GO" id="GO:0051537">
    <property type="term" value="F:2 iron, 2 sulfur cluster binding"/>
    <property type="evidence" value="ECO:0007669"/>
    <property type="project" value="UniProtKB-KW"/>
</dbReference>
<proteinExistence type="inferred from homology"/>
<dbReference type="InterPro" id="IPR011538">
    <property type="entry name" value="Nuo51_FMN-bd"/>
</dbReference>
<gene>
    <name evidence="10" type="ORF">EZS26_003789</name>
</gene>
<keyword evidence="6" id="KW-0408">Iron</keyword>
<comment type="cofactor">
    <cofactor evidence="8">
        <name>[2Fe-2S] cluster</name>
        <dbReference type="ChEBI" id="CHEBI:190135"/>
    </cofactor>
</comment>
<evidence type="ECO:0000313" key="10">
    <source>
        <dbReference type="EMBL" id="KAA6300070.1"/>
    </source>
</evidence>
<accession>A0A5M8NTF6</accession>
<evidence type="ECO:0000259" key="9">
    <source>
        <dbReference type="PROSITE" id="PS51379"/>
    </source>
</evidence>
<dbReference type="Gene3D" id="3.10.20.600">
    <property type="match status" value="1"/>
</dbReference>
<dbReference type="Gene3D" id="3.30.70.20">
    <property type="match status" value="1"/>
</dbReference>
<evidence type="ECO:0000256" key="8">
    <source>
        <dbReference type="ARBA" id="ARBA00034078"/>
    </source>
</evidence>
<dbReference type="Proteomes" id="UP000324575">
    <property type="component" value="Unassembled WGS sequence"/>
</dbReference>
<keyword evidence="7" id="KW-0411">Iron-sulfur</keyword>
<dbReference type="Pfam" id="PF12838">
    <property type="entry name" value="Fer4_7"/>
    <property type="match status" value="1"/>
</dbReference>
<dbReference type="InterPro" id="IPR037207">
    <property type="entry name" value="Nuop51_4Fe4S-bd_sf"/>
</dbReference>
<dbReference type="InterPro" id="IPR036249">
    <property type="entry name" value="Thioredoxin-like_sf"/>
</dbReference>
<dbReference type="CDD" id="cd02980">
    <property type="entry name" value="TRX_Fd_family"/>
    <property type="match status" value="1"/>
</dbReference>
<dbReference type="PROSITE" id="PS00198">
    <property type="entry name" value="4FE4S_FER_1"/>
    <property type="match status" value="1"/>
</dbReference>